<keyword evidence="1" id="KW-1133">Transmembrane helix</keyword>
<accession>A0AAE0GKW4</accession>
<keyword evidence="3" id="KW-1185">Reference proteome</keyword>
<protein>
    <submittedName>
        <fullName evidence="2">Uncharacterized protein</fullName>
    </submittedName>
</protein>
<evidence type="ECO:0000313" key="2">
    <source>
        <dbReference type="EMBL" id="KAK3280109.1"/>
    </source>
</evidence>
<dbReference type="Proteomes" id="UP001190700">
    <property type="component" value="Unassembled WGS sequence"/>
</dbReference>
<name>A0AAE0GKW4_9CHLO</name>
<feature type="transmembrane region" description="Helical" evidence="1">
    <location>
        <begin position="6"/>
        <end position="25"/>
    </location>
</feature>
<sequence>MPGRDVLLLVVSRVVAAVVAGKVVMRMTRKATITARAGGESRRIPACAVVPSLLLRRHMAQPRIVAMTLVPMAAVVGVVVGDTTGGSDAASWRVTGGVACDWEGNFCRYSSRCGVVELLEGHVAKLAQIVWEGFVAGVGSGLWSRRVRGGWAGCFVGFAAGAGLSILLAEIRARQWGLTGGDAAGVDNEHEERH</sequence>
<organism evidence="2 3">
    <name type="scientific">Cymbomonas tetramitiformis</name>
    <dbReference type="NCBI Taxonomy" id="36881"/>
    <lineage>
        <taxon>Eukaryota</taxon>
        <taxon>Viridiplantae</taxon>
        <taxon>Chlorophyta</taxon>
        <taxon>Pyramimonadophyceae</taxon>
        <taxon>Pyramimonadales</taxon>
        <taxon>Pyramimonadaceae</taxon>
        <taxon>Cymbomonas</taxon>
    </lineage>
</organism>
<keyword evidence="1" id="KW-0812">Transmembrane</keyword>
<reference evidence="2 3" key="1">
    <citation type="journal article" date="2015" name="Genome Biol. Evol.">
        <title>Comparative Genomics of a Bacterivorous Green Alga Reveals Evolutionary Causalities and Consequences of Phago-Mixotrophic Mode of Nutrition.</title>
        <authorList>
            <person name="Burns J.A."/>
            <person name="Paasch A."/>
            <person name="Narechania A."/>
            <person name="Kim E."/>
        </authorList>
    </citation>
    <scope>NUCLEOTIDE SEQUENCE [LARGE SCALE GENOMIC DNA]</scope>
    <source>
        <strain evidence="2 3">PLY_AMNH</strain>
    </source>
</reference>
<gene>
    <name evidence="2" type="ORF">CYMTET_12039</name>
</gene>
<comment type="caution">
    <text evidence="2">The sequence shown here is derived from an EMBL/GenBank/DDBJ whole genome shotgun (WGS) entry which is preliminary data.</text>
</comment>
<evidence type="ECO:0000313" key="3">
    <source>
        <dbReference type="Proteomes" id="UP001190700"/>
    </source>
</evidence>
<keyword evidence="1" id="KW-0472">Membrane</keyword>
<proteinExistence type="predicted"/>
<feature type="transmembrane region" description="Helical" evidence="1">
    <location>
        <begin position="150"/>
        <end position="169"/>
    </location>
</feature>
<dbReference type="EMBL" id="LGRX02004533">
    <property type="protein sequence ID" value="KAK3280109.1"/>
    <property type="molecule type" value="Genomic_DNA"/>
</dbReference>
<dbReference type="AlphaFoldDB" id="A0AAE0GKW4"/>
<feature type="transmembrane region" description="Helical" evidence="1">
    <location>
        <begin position="64"/>
        <end position="81"/>
    </location>
</feature>
<evidence type="ECO:0000256" key="1">
    <source>
        <dbReference type="SAM" id="Phobius"/>
    </source>
</evidence>